<dbReference type="EMBL" id="SRLO01001113">
    <property type="protein sequence ID" value="TNN41374.1"/>
    <property type="molecule type" value="Genomic_DNA"/>
</dbReference>
<organism evidence="2 3">
    <name type="scientific">Liparis tanakae</name>
    <name type="common">Tanaka's snailfish</name>
    <dbReference type="NCBI Taxonomy" id="230148"/>
    <lineage>
        <taxon>Eukaryota</taxon>
        <taxon>Metazoa</taxon>
        <taxon>Chordata</taxon>
        <taxon>Craniata</taxon>
        <taxon>Vertebrata</taxon>
        <taxon>Euteleostomi</taxon>
        <taxon>Actinopterygii</taxon>
        <taxon>Neopterygii</taxon>
        <taxon>Teleostei</taxon>
        <taxon>Neoteleostei</taxon>
        <taxon>Acanthomorphata</taxon>
        <taxon>Eupercaria</taxon>
        <taxon>Perciformes</taxon>
        <taxon>Cottioidei</taxon>
        <taxon>Cottales</taxon>
        <taxon>Liparidae</taxon>
        <taxon>Liparis</taxon>
    </lineage>
</organism>
<evidence type="ECO:0000256" key="1">
    <source>
        <dbReference type="SAM" id="MobiDB-lite"/>
    </source>
</evidence>
<protein>
    <submittedName>
        <fullName evidence="2">Uncharacterized protein</fullName>
    </submittedName>
</protein>
<keyword evidence="3" id="KW-1185">Reference proteome</keyword>
<reference evidence="2 3" key="1">
    <citation type="submission" date="2019-03" db="EMBL/GenBank/DDBJ databases">
        <title>First draft genome of Liparis tanakae, snailfish: a comprehensive survey of snailfish specific genes.</title>
        <authorList>
            <person name="Kim W."/>
            <person name="Song I."/>
            <person name="Jeong J.-H."/>
            <person name="Kim D."/>
            <person name="Kim S."/>
            <person name="Ryu S."/>
            <person name="Song J.Y."/>
            <person name="Lee S.K."/>
        </authorList>
    </citation>
    <scope>NUCLEOTIDE SEQUENCE [LARGE SCALE GENOMIC DNA]</scope>
    <source>
        <tissue evidence="2">Muscle</tissue>
    </source>
</reference>
<sequence length="136" mass="13964">MSAPLQGNQASGDRSVYLWLRPPALQLLPPLGQQTPLQAAQLLLLQAGGAPTRTDSSSQKSAASSPRASGALALSLDPAGGRGAPGLVSPPAPPTPPTPPAPPAPPTARALFRRSISCRRSAALRVRGRENKVEQV</sequence>
<feature type="compositionally biased region" description="Low complexity" evidence="1">
    <location>
        <begin position="49"/>
        <end position="69"/>
    </location>
</feature>
<accession>A0A4Z2FKT6</accession>
<evidence type="ECO:0000313" key="2">
    <source>
        <dbReference type="EMBL" id="TNN41374.1"/>
    </source>
</evidence>
<dbReference type="Proteomes" id="UP000314294">
    <property type="component" value="Unassembled WGS sequence"/>
</dbReference>
<feature type="region of interest" description="Disordered" evidence="1">
    <location>
        <begin position="49"/>
        <end position="109"/>
    </location>
</feature>
<evidence type="ECO:0000313" key="3">
    <source>
        <dbReference type="Proteomes" id="UP000314294"/>
    </source>
</evidence>
<name>A0A4Z2FKT6_9TELE</name>
<feature type="compositionally biased region" description="Pro residues" evidence="1">
    <location>
        <begin position="88"/>
        <end position="106"/>
    </location>
</feature>
<dbReference type="AlphaFoldDB" id="A0A4Z2FKT6"/>
<gene>
    <name evidence="2" type="ORF">EYF80_048463</name>
</gene>
<proteinExistence type="predicted"/>
<comment type="caution">
    <text evidence="2">The sequence shown here is derived from an EMBL/GenBank/DDBJ whole genome shotgun (WGS) entry which is preliminary data.</text>
</comment>